<dbReference type="OrthoDB" id="9153930at2"/>
<keyword evidence="1" id="KW-0732">Signal</keyword>
<keyword evidence="3" id="KW-1185">Reference proteome</keyword>
<dbReference type="AlphaFoldDB" id="A0A396S6Y5"/>
<name>A0A396S6Y5_9SPHN</name>
<evidence type="ECO:0000256" key="1">
    <source>
        <dbReference type="SAM" id="SignalP"/>
    </source>
</evidence>
<feature type="chain" id="PRO_5017310771" evidence="1">
    <location>
        <begin position="22"/>
        <end position="213"/>
    </location>
</feature>
<comment type="caution">
    <text evidence="2">The sequence shown here is derived from an EMBL/GenBank/DDBJ whole genome shotgun (WGS) entry which is preliminary data.</text>
</comment>
<accession>A0A396S6Y5</accession>
<feature type="signal peptide" evidence="1">
    <location>
        <begin position="1"/>
        <end position="21"/>
    </location>
</feature>
<proteinExistence type="predicted"/>
<sequence>MPRRSHLGIAFASVIALAACAQREGVETPSASPAAANWRATATSADRERIRGWRQAWLAALDQVDSAADLNRIQAEGALLEPDAALAGAALPPGPYKCRVIKLGSRSDAGRAFTAYPAFDCRVDDQGEVQGFAKVSGSQRPVGLVFPDTGSREIFLGTLMLGDETRAIEYGQDGERDMAGLVERVGPRKWRLVLPYPRFESVLDVIELVPAAA</sequence>
<evidence type="ECO:0000313" key="3">
    <source>
        <dbReference type="Proteomes" id="UP000266693"/>
    </source>
</evidence>
<organism evidence="2 3">
    <name type="scientific">Sphingomonas gilva</name>
    <dbReference type="NCBI Taxonomy" id="2305907"/>
    <lineage>
        <taxon>Bacteria</taxon>
        <taxon>Pseudomonadati</taxon>
        <taxon>Pseudomonadota</taxon>
        <taxon>Alphaproteobacteria</taxon>
        <taxon>Sphingomonadales</taxon>
        <taxon>Sphingomonadaceae</taxon>
        <taxon>Sphingomonas</taxon>
    </lineage>
</organism>
<dbReference type="RefSeq" id="WP_118862653.1">
    <property type="nucleotide sequence ID" value="NZ_QWLV01000001.1"/>
</dbReference>
<evidence type="ECO:0000313" key="2">
    <source>
        <dbReference type="EMBL" id="RHW19145.1"/>
    </source>
</evidence>
<dbReference type="Proteomes" id="UP000266693">
    <property type="component" value="Unassembled WGS sequence"/>
</dbReference>
<reference evidence="2 3" key="1">
    <citation type="submission" date="2018-08" db="EMBL/GenBank/DDBJ databases">
        <title>The multiple taxonomic identification of Sphingomonas gilva.</title>
        <authorList>
            <person name="Zhu D."/>
            <person name="Zheng S."/>
        </authorList>
    </citation>
    <scope>NUCLEOTIDE SEQUENCE [LARGE SCALE GENOMIC DNA]</scope>
    <source>
        <strain evidence="2 3">ZDH117</strain>
    </source>
</reference>
<dbReference type="EMBL" id="QWLV01000001">
    <property type="protein sequence ID" value="RHW19145.1"/>
    <property type="molecule type" value="Genomic_DNA"/>
</dbReference>
<dbReference type="Pfam" id="PF16233">
    <property type="entry name" value="DUF4893"/>
    <property type="match status" value="1"/>
</dbReference>
<protein>
    <submittedName>
        <fullName evidence="2">DUF4893 domain-containing protein</fullName>
    </submittedName>
</protein>
<dbReference type="InterPro" id="IPR032609">
    <property type="entry name" value="DUF4893"/>
</dbReference>
<dbReference type="PROSITE" id="PS51257">
    <property type="entry name" value="PROKAR_LIPOPROTEIN"/>
    <property type="match status" value="1"/>
</dbReference>
<gene>
    <name evidence="2" type="ORF">D1610_03270</name>
</gene>